<dbReference type="SUPFAM" id="SSF50615">
    <property type="entry name" value="N-terminal domain of alpha and beta subunits of F1 ATP synthase"/>
    <property type="match status" value="1"/>
</dbReference>
<dbReference type="InterPro" id="IPR003593">
    <property type="entry name" value="AAA+_ATPase"/>
</dbReference>
<proteinExistence type="inferred from homology"/>
<dbReference type="STRING" id="441112.SAMN04488094_11568"/>
<protein>
    <submittedName>
        <fullName evidence="14">Flagellum-specific ATP synthase</fullName>
    </submittedName>
</protein>
<keyword evidence="9" id="KW-1278">Translocase</keyword>
<dbReference type="GO" id="GO:0045259">
    <property type="term" value="C:proton-transporting ATP synthase complex"/>
    <property type="evidence" value="ECO:0007669"/>
    <property type="project" value="UniProtKB-ARBA"/>
</dbReference>
<comment type="subcellular location">
    <subcellularLocation>
        <location evidence="1">Cytoplasm</location>
    </subcellularLocation>
</comment>
<evidence type="ECO:0000313" key="15">
    <source>
        <dbReference type="Proteomes" id="UP000198728"/>
    </source>
</evidence>
<keyword evidence="8" id="KW-0653">Protein transport</keyword>
<evidence type="ECO:0000256" key="3">
    <source>
        <dbReference type="ARBA" id="ARBA00022448"/>
    </source>
</evidence>
<dbReference type="Proteomes" id="UP000198728">
    <property type="component" value="Unassembled WGS sequence"/>
</dbReference>
<dbReference type="GO" id="GO:0046933">
    <property type="term" value="F:proton-transporting ATP synthase activity, rotational mechanism"/>
    <property type="evidence" value="ECO:0007669"/>
    <property type="project" value="TreeGrafter"/>
</dbReference>
<dbReference type="InterPro" id="IPR000194">
    <property type="entry name" value="ATPase_F1/V1/A1_a/bsu_nucl-bd"/>
</dbReference>
<keyword evidence="10" id="KW-0406">Ion transport</keyword>
<keyword evidence="7" id="KW-0067">ATP-binding</keyword>
<dbReference type="RefSeq" id="WP_093362417.1">
    <property type="nucleotide sequence ID" value="NZ_FOLG01000015.1"/>
</dbReference>
<dbReference type="Pfam" id="PF18269">
    <property type="entry name" value="T3SS_ATPase_C"/>
    <property type="match status" value="1"/>
</dbReference>
<dbReference type="NCBIfam" id="TIGR01026">
    <property type="entry name" value="fliI_yscN"/>
    <property type="match status" value="1"/>
</dbReference>
<evidence type="ECO:0000256" key="10">
    <source>
        <dbReference type="ARBA" id="ARBA00023065"/>
    </source>
</evidence>
<evidence type="ECO:0000313" key="14">
    <source>
        <dbReference type="EMBL" id="SFD10107.1"/>
    </source>
</evidence>
<dbReference type="PANTHER" id="PTHR15184">
    <property type="entry name" value="ATP SYNTHASE"/>
    <property type="match status" value="1"/>
</dbReference>
<dbReference type="OrthoDB" id="9801639at2"/>
<keyword evidence="6" id="KW-0375">Hydrogen ion transport</keyword>
<comment type="catalytic activity">
    <reaction evidence="12">
        <text>ATP + H2O + cellular proteinSide 1 = ADP + phosphate + cellular proteinSide 2.</text>
        <dbReference type="EC" id="7.4.2.8"/>
    </reaction>
</comment>
<evidence type="ECO:0000256" key="6">
    <source>
        <dbReference type="ARBA" id="ARBA00022781"/>
    </source>
</evidence>
<dbReference type="GO" id="GO:0008564">
    <property type="term" value="F:protein-exporting ATPase activity"/>
    <property type="evidence" value="ECO:0007669"/>
    <property type="project" value="UniProtKB-EC"/>
</dbReference>
<sequence>MHGRSLDTLLHGIGTLKPVRSVGRIAQAARGTILVEGLEQEAALGDTIHLSARDGRLGGEVIDISDAGVRVLVDGSGDGVRIGDPVTLMGAPAIAPSDDWIGRVIDPYGQPMDGCGLAHGASERPLRAAAPNATQRRPFGARIGTGLAVFDTILPLVRGQRVGVFSGSGVGKSTLLGQLARGMETDVAVIALVGERGREVRDFVENTLGPEGLARSVVIAATSDKPPLTRRRALWTAMSVAEHFRDQGRHVLFLADSVTRFAEAHREVALASGETSSLRGYPPSVAHQIMALAERAGPGAAKGGGDITAIFTVLVAGSDMEEPIADILRGVLDGHIVLDRQIAERGRFPAVDVLRSVSRCLPGACNEQENALIRLARQRMGAYDKSEMMIQAGLYAAGSDPEVDAAIRAWPALDGFVSERSRSSPEDTFARLAECLGV</sequence>
<dbReference type="EMBL" id="FOLG01000015">
    <property type="protein sequence ID" value="SFD10107.1"/>
    <property type="molecule type" value="Genomic_DNA"/>
</dbReference>
<dbReference type="InterPro" id="IPR040627">
    <property type="entry name" value="T3SS_ATPase_C"/>
</dbReference>
<dbReference type="InterPro" id="IPR020003">
    <property type="entry name" value="ATPase_a/bsu_AS"/>
</dbReference>
<evidence type="ECO:0000256" key="5">
    <source>
        <dbReference type="ARBA" id="ARBA00022741"/>
    </source>
</evidence>
<dbReference type="FunFam" id="3.40.50.12240:FF:000002">
    <property type="entry name" value="Flagellum-specific ATP synthase FliI"/>
    <property type="match status" value="1"/>
</dbReference>
<dbReference type="PANTHER" id="PTHR15184:SF9">
    <property type="entry name" value="SPI-1 TYPE 3 SECRETION SYSTEM ATPASE"/>
    <property type="match status" value="1"/>
</dbReference>
<evidence type="ECO:0000256" key="9">
    <source>
        <dbReference type="ARBA" id="ARBA00022967"/>
    </source>
</evidence>
<dbReference type="CDD" id="cd01136">
    <property type="entry name" value="ATPase_flagellum-secretory_path_III"/>
    <property type="match status" value="1"/>
</dbReference>
<gene>
    <name evidence="14" type="ORF">SAMN04488094_11568</name>
</gene>
<dbReference type="GO" id="GO:0016887">
    <property type="term" value="F:ATP hydrolysis activity"/>
    <property type="evidence" value="ECO:0007669"/>
    <property type="project" value="InterPro"/>
</dbReference>
<organism evidence="14 15">
    <name type="scientific">Tropicimonas isoalkanivorans</name>
    <dbReference type="NCBI Taxonomy" id="441112"/>
    <lineage>
        <taxon>Bacteria</taxon>
        <taxon>Pseudomonadati</taxon>
        <taxon>Pseudomonadota</taxon>
        <taxon>Alphaproteobacteria</taxon>
        <taxon>Rhodobacterales</taxon>
        <taxon>Roseobacteraceae</taxon>
        <taxon>Tropicimonas</taxon>
    </lineage>
</organism>
<evidence type="ECO:0000256" key="1">
    <source>
        <dbReference type="ARBA" id="ARBA00004496"/>
    </source>
</evidence>
<evidence type="ECO:0000256" key="8">
    <source>
        <dbReference type="ARBA" id="ARBA00022927"/>
    </source>
</evidence>
<dbReference type="Gene3D" id="3.40.50.12240">
    <property type="match status" value="1"/>
</dbReference>
<dbReference type="InterPro" id="IPR027417">
    <property type="entry name" value="P-loop_NTPase"/>
</dbReference>
<dbReference type="GO" id="GO:0030254">
    <property type="term" value="P:protein secretion by the type III secretion system"/>
    <property type="evidence" value="ECO:0007669"/>
    <property type="project" value="InterPro"/>
</dbReference>
<evidence type="ECO:0000259" key="13">
    <source>
        <dbReference type="SMART" id="SM00382"/>
    </source>
</evidence>
<dbReference type="InterPro" id="IPR005714">
    <property type="entry name" value="ATPase_T3SS_FliI/YscN"/>
</dbReference>
<dbReference type="InterPro" id="IPR036121">
    <property type="entry name" value="ATPase_F1/V1/A1_a/bsu_N_sf"/>
</dbReference>
<keyword evidence="3" id="KW-0813">Transport</keyword>
<evidence type="ECO:0000256" key="12">
    <source>
        <dbReference type="ARBA" id="ARBA00034006"/>
    </source>
</evidence>
<accession>A0A1I1PKD5</accession>
<keyword evidence="11" id="KW-0066">ATP synthesis</keyword>
<dbReference type="GO" id="GO:0030257">
    <property type="term" value="C:type III protein secretion system complex"/>
    <property type="evidence" value="ECO:0007669"/>
    <property type="project" value="InterPro"/>
</dbReference>
<dbReference type="InterPro" id="IPR050053">
    <property type="entry name" value="ATPase_alpha/beta_chains"/>
</dbReference>
<keyword evidence="4" id="KW-0963">Cytoplasm</keyword>
<keyword evidence="5" id="KW-0547">Nucleotide-binding</keyword>
<dbReference type="PROSITE" id="PS00152">
    <property type="entry name" value="ATPASE_ALPHA_BETA"/>
    <property type="match status" value="1"/>
</dbReference>
<evidence type="ECO:0000256" key="11">
    <source>
        <dbReference type="ARBA" id="ARBA00023310"/>
    </source>
</evidence>
<comment type="similarity">
    <text evidence="2">Belongs to the ATPase alpha/beta chains family.</text>
</comment>
<dbReference type="Pfam" id="PF00006">
    <property type="entry name" value="ATP-synt_ab"/>
    <property type="match status" value="1"/>
</dbReference>
<reference evidence="14 15" key="1">
    <citation type="submission" date="2016-10" db="EMBL/GenBank/DDBJ databases">
        <authorList>
            <person name="de Groot N.N."/>
        </authorList>
    </citation>
    <scope>NUCLEOTIDE SEQUENCE [LARGE SCALE GENOMIC DNA]</scope>
    <source>
        <strain evidence="14 15">DSM 19548</strain>
    </source>
</reference>
<dbReference type="GO" id="GO:0005524">
    <property type="term" value="F:ATP binding"/>
    <property type="evidence" value="ECO:0007669"/>
    <property type="project" value="UniProtKB-KW"/>
</dbReference>
<dbReference type="SUPFAM" id="SSF52540">
    <property type="entry name" value="P-loop containing nucleoside triphosphate hydrolases"/>
    <property type="match status" value="1"/>
</dbReference>
<name>A0A1I1PKD5_9RHOB</name>
<dbReference type="GO" id="GO:0005737">
    <property type="term" value="C:cytoplasm"/>
    <property type="evidence" value="ECO:0007669"/>
    <property type="project" value="UniProtKB-SubCell"/>
</dbReference>
<evidence type="ECO:0000256" key="2">
    <source>
        <dbReference type="ARBA" id="ARBA00008936"/>
    </source>
</evidence>
<feature type="domain" description="AAA+ ATPase" evidence="13">
    <location>
        <begin position="158"/>
        <end position="343"/>
    </location>
</feature>
<dbReference type="SMART" id="SM00382">
    <property type="entry name" value="AAA"/>
    <property type="match status" value="1"/>
</dbReference>
<keyword evidence="15" id="KW-1185">Reference proteome</keyword>
<dbReference type="AlphaFoldDB" id="A0A1I1PKD5"/>
<evidence type="ECO:0000256" key="4">
    <source>
        <dbReference type="ARBA" id="ARBA00022490"/>
    </source>
</evidence>
<evidence type="ECO:0000256" key="7">
    <source>
        <dbReference type="ARBA" id="ARBA00022840"/>
    </source>
</evidence>